<proteinExistence type="predicted"/>
<organism evidence="1 2">
    <name type="scientific">Priestia koreensis</name>
    <dbReference type="NCBI Taxonomy" id="284581"/>
    <lineage>
        <taxon>Bacteria</taxon>
        <taxon>Bacillati</taxon>
        <taxon>Bacillota</taxon>
        <taxon>Bacilli</taxon>
        <taxon>Bacillales</taxon>
        <taxon>Bacillaceae</taxon>
        <taxon>Priestia</taxon>
    </lineage>
</organism>
<dbReference type="RefSeq" id="WP_053400421.1">
    <property type="nucleotide sequence ID" value="NZ_LILC01000007.1"/>
</dbReference>
<sequence length="122" mass="14324">MSGEKPKWFTVALLYESVIEGEPINLDKEYDSSNNVYEESHLLVKAVSSEKAIALGEKIGYENEHHYKNQYDQTVYWKLVKVLDCFELLDEEFKTGTELYSRFVLTPKENSTKDVLKRFFQE</sequence>
<dbReference type="InterPro" id="IPR025630">
    <property type="entry name" value="DUF4288"/>
</dbReference>
<dbReference type="PATRIC" id="fig|284581.3.peg.4503"/>
<reference evidence="2" key="1">
    <citation type="submission" date="2015-08" db="EMBL/GenBank/DDBJ databases">
        <title>Fjat-14210 dsm16467.</title>
        <authorList>
            <person name="Liu B."/>
            <person name="Wang J."/>
            <person name="Zhu Y."/>
            <person name="Liu G."/>
            <person name="Chen Q."/>
            <person name="Chen Z."/>
            <person name="Lan J."/>
            <person name="Che J."/>
            <person name="Ge C."/>
            <person name="Shi H."/>
            <person name="Pan Z."/>
            <person name="Liu X."/>
        </authorList>
    </citation>
    <scope>NUCLEOTIDE SEQUENCE [LARGE SCALE GENOMIC DNA]</scope>
    <source>
        <strain evidence="2">DSM 16467</strain>
    </source>
</reference>
<accession>A0A0M0L8W7</accession>
<comment type="caution">
    <text evidence="1">The sequence shown here is derived from an EMBL/GenBank/DDBJ whole genome shotgun (WGS) entry which is preliminary data.</text>
</comment>
<dbReference type="EMBL" id="LILC01000007">
    <property type="protein sequence ID" value="KOO47515.1"/>
    <property type="molecule type" value="Genomic_DNA"/>
</dbReference>
<protein>
    <recommendedName>
        <fullName evidence="3">DUF4288 domain-containing protein</fullName>
    </recommendedName>
</protein>
<evidence type="ECO:0008006" key="3">
    <source>
        <dbReference type="Google" id="ProtNLM"/>
    </source>
</evidence>
<dbReference type="Proteomes" id="UP000037558">
    <property type="component" value="Unassembled WGS sequence"/>
</dbReference>
<gene>
    <name evidence="1" type="ORF">AMD01_05585</name>
</gene>
<evidence type="ECO:0000313" key="1">
    <source>
        <dbReference type="EMBL" id="KOO47515.1"/>
    </source>
</evidence>
<name>A0A0M0L8W7_9BACI</name>
<dbReference type="Pfam" id="PF14119">
    <property type="entry name" value="DUF4288"/>
    <property type="match status" value="1"/>
</dbReference>
<keyword evidence="2" id="KW-1185">Reference proteome</keyword>
<evidence type="ECO:0000313" key="2">
    <source>
        <dbReference type="Proteomes" id="UP000037558"/>
    </source>
</evidence>
<dbReference type="AlphaFoldDB" id="A0A0M0L8W7"/>